<dbReference type="GeneID" id="70186856"/>
<evidence type="ECO:0000313" key="2">
    <source>
        <dbReference type="Proteomes" id="UP000756346"/>
    </source>
</evidence>
<reference evidence="1" key="1">
    <citation type="journal article" date="2021" name="Nat. Commun.">
        <title>Genetic determinants of endophytism in the Arabidopsis root mycobiome.</title>
        <authorList>
            <person name="Mesny F."/>
            <person name="Miyauchi S."/>
            <person name="Thiergart T."/>
            <person name="Pickel B."/>
            <person name="Atanasova L."/>
            <person name="Karlsson M."/>
            <person name="Huettel B."/>
            <person name="Barry K.W."/>
            <person name="Haridas S."/>
            <person name="Chen C."/>
            <person name="Bauer D."/>
            <person name="Andreopoulos W."/>
            <person name="Pangilinan J."/>
            <person name="LaButti K."/>
            <person name="Riley R."/>
            <person name="Lipzen A."/>
            <person name="Clum A."/>
            <person name="Drula E."/>
            <person name="Henrissat B."/>
            <person name="Kohler A."/>
            <person name="Grigoriev I.V."/>
            <person name="Martin F.M."/>
            <person name="Hacquard S."/>
        </authorList>
    </citation>
    <scope>NUCLEOTIDE SEQUENCE</scope>
    <source>
        <strain evidence="1">MPI-CAGE-CH-0230</strain>
    </source>
</reference>
<proteinExistence type="predicted"/>
<protein>
    <submittedName>
        <fullName evidence="1">Uncharacterized protein</fullName>
    </submittedName>
</protein>
<gene>
    <name evidence="1" type="ORF">B0I36DRAFT_354394</name>
</gene>
<dbReference type="AlphaFoldDB" id="A0A9P9BJE9"/>
<dbReference type="EMBL" id="JAGTJQ010000011">
    <property type="protein sequence ID" value="KAH7018078.1"/>
    <property type="molecule type" value="Genomic_DNA"/>
</dbReference>
<organism evidence="1 2">
    <name type="scientific">Microdochium trichocladiopsis</name>
    <dbReference type="NCBI Taxonomy" id="1682393"/>
    <lineage>
        <taxon>Eukaryota</taxon>
        <taxon>Fungi</taxon>
        <taxon>Dikarya</taxon>
        <taxon>Ascomycota</taxon>
        <taxon>Pezizomycotina</taxon>
        <taxon>Sordariomycetes</taxon>
        <taxon>Xylariomycetidae</taxon>
        <taxon>Xylariales</taxon>
        <taxon>Microdochiaceae</taxon>
        <taxon>Microdochium</taxon>
    </lineage>
</organism>
<comment type="caution">
    <text evidence="1">The sequence shown here is derived from an EMBL/GenBank/DDBJ whole genome shotgun (WGS) entry which is preliminary data.</text>
</comment>
<name>A0A9P9BJE9_9PEZI</name>
<sequence>MAQSFSHVATAANGLTTLGVVDDVRVKLGTTGMALDVRQCPKPPKCPAVETGAAPSTGARYWACPIWIMRDLAHQVDKALAAGPPMSDLSIRVSQPGAHSIALERESQGRGRVCLSEENETLDGIRLLECVQVLVLVAHDVEVAVGEEYRAVLLTVMDRVVVVGILRVYMLVTVEPKGSPIQLHADERASPSE</sequence>
<dbReference type="Proteomes" id="UP000756346">
    <property type="component" value="Unassembled WGS sequence"/>
</dbReference>
<evidence type="ECO:0000313" key="1">
    <source>
        <dbReference type="EMBL" id="KAH7018078.1"/>
    </source>
</evidence>
<dbReference type="RefSeq" id="XP_046006345.1">
    <property type="nucleotide sequence ID" value="XM_046157310.1"/>
</dbReference>
<accession>A0A9P9BJE9</accession>
<keyword evidence="2" id="KW-1185">Reference proteome</keyword>